<evidence type="ECO:0000256" key="1">
    <source>
        <dbReference type="SAM" id="MobiDB-lite"/>
    </source>
</evidence>
<organism evidence="2 3">
    <name type="scientific">Teichococcus coralli</name>
    <dbReference type="NCBI Taxonomy" id="2545983"/>
    <lineage>
        <taxon>Bacteria</taxon>
        <taxon>Pseudomonadati</taxon>
        <taxon>Pseudomonadota</taxon>
        <taxon>Alphaproteobacteria</taxon>
        <taxon>Acetobacterales</taxon>
        <taxon>Roseomonadaceae</taxon>
        <taxon>Roseomonas</taxon>
    </lineage>
</organism>
<accession>A0A845BEK4</accession>
<dbReference type="EMBL" id="SNVJ01000001">
    <property type="protein sequence ID" value="MXP61919.1"/>
    <property type="molecule type" value="Genomic_DNA"/>
</dbReference>
<feature type="compositionally biased region" description="Basic and acidic residues" evidence="1">
    <location>
        <begin position="1"/>
        <end position="33"/>
    </location>
</feature>
<dbReference type="Proteomes" id="UP000460715">
    <property type="component" value="Unassembled WGS sequence"/>
</dbReference>
<dbReference type="AlphaFoldDB" id="A0A845BEK4"/>
<keyword evidence="3" id="KW-1185">Reference proteome</keyword>
<proteinExistence type="predicted"/>
<evidence type="ECO:0000313" key="3">
    <source>
        <dbReference type="Proteomes" id="UP000460715"/>
    </source>
</evidence>
<protein>
    <submittedName>
        <fullName evidence="2">Uncharacterized protein</fullName>
    </submittedName>
</protein>
<feature type="region of interest" description="Disordered" evidence="1">
    <location>
        <begin position="1"/>
        <end position="62"/>
    </location>
</feature>
<evidence type="ECO:0000313" key="2">
    <source>
        <dbReference type="EMBL" id="MXP61919.1"/>
    </source>
</evidence>
<comment type="caution">
    <text evidence="2">The sequence shown here is derived from an EMBL/GenBank/DDBJ whole genome shotgun (WGS) entry which is preliminary data.</text>
</comment>
<gene>
    <name evidence="2" type="ORF">E0493_00965</name>
</gene>
<feature type="compositionally biased region" description="Low complexity" evidence="1">
    <location>
        <begin position="37"/>
        <end position="50"/>
    </location>
</feature>
<name>A0A845BEK4_9PROT</name>
<sequence>MEPRNGERAPSETDADKTRDKKKTEQEHEKALEDTFPASDPPATSDPSSSVGWDKPEGSGKE</sequence>
<reference evidence="2 3" key="1">
    <citation type="submission" date="2019-03" db="EMBL/GenBank/DDBJ databases">
        <title>Roseomonas sp. a novel Roseomonas species isolated from Sea whip Gorgonian.</title>
        <authorList>
            <person name="Li F."/>
            <person name="Pan X."/>
            <person name="Huang S."/>
            <person name="Li Z."/>
            <person name="Meng B."/>
        </authorList>
    </citation>
    <scope>NUCLEOTIDE SEQUENCE [LARGE SCALE GENOMIC DNA]</scope>
    <source>
        <strain evidence="2 3">M0104</strain>
    </source>
</reference>